<proteinExistence type="predicted"/>
<dbReference type="AlphaFoldDB" id="A0A367FSY5"/>
<dbReference type="EMBL" id="PSQG01000067">
    <property type="protein sequence ID" value="RCH41465.1"/>
    <property type="molecule type" value="Genomic_DNA"/>
</dbReference>
<evidence type="ECO:0000256" key="1">
    <source>
        <dbReference type="SAM" id="Phobius"/>
    </source>
</evidence>
<dbReference type="Proteomes" id="UP000253208">
    <property type="component" value="Unassembled WGS sequence"/>
</dbReference>
<reference evidence="2 3" key="1">
    <citation type="submission" date="2018-02" db="EMBL/GenBank/DDBJ databases">
        <title>Complete genome sequencing of Faecalibacterium prausnitzii strains isolated from the human gut.</title>
        <authorList>
            <person name="Fitzgerald B.C."/>
            <person name="Shkoporov A.N."/>
            <person name="Ross P.R."/>
            <person name="Hill C."/>
        </authorList>
    </citation>
    <scope>NUCLEOTIDE SEQUENCE [LARGE SCALE GENOMIC DNA]</scope>
    <source>
        <strain evidence="2 3">APC942/31-1</strain>
    </source>
</reference>
<keyword evidence="1" id="KW-0812">Transmembrane</keyword>
<sequence length="214" mass="24209">MNLLNEDNVVHVFLNKLGDIVIANLLFILCCIPVITIGPSLTALYHCMMRTVKGNNNGTTKTFFRAFKENFKQSLIIWLLILAAGTMLILNIRFLLHAEGSAAHMLFYLSVGVLTLLIIFTLYIFPVIATFANTLGALCRNAFLLAFMHFPTTIAIAVITIFPLYMTYLDAKLQPLYACCWFFFGFGLVAFINSMLLYRFFKKLLPPEEDISLL</sequence>
<accession>A0A367FSY5</accession>
<feature type="transmembrane region" description="Helical" evidence="1">
    <location>
        <begin position="20"/>
        <end position="45"/>
    </location>
</feature>
<dbReference type="InterPro" id="IPR006938">
    <property type="entry name" value="DUF624"/>
</dbReference>
<dbReference type="Pfam" id="PF04854">
    <property type="entry name" value="DUF624"/>
    <property type="match status" value="1"/>
</dbReference>
<dbReference type="RefSeq" id="WP_015526055.1">
    <property type="nucleotide sequence ID" value="NZ_PSQG01000067.1"/>
</dbReference>
<organism evidence="2 3">
    <name type="scientific">Blautia obeum</name>
    <dbReference type="NCBI Taxonomy" id="40520"/>
    <lineage>
        <taxon>Bacteria</taxon>
        <taxon>Bacillati</taxon>
        <taxon>Bacillota</taxon>
        <taxon>Clostridia</taxon>
        <taxon>Lachnospirales</taxon>
        <taxon>Lachnospiraceae</taxon>
        <taxon>Blautia</taxon>
    </lineage>
</organism>
<name>A0A367FSY5_9FIRM</name>
<keyword evidence="1" id="KW-1133">Transmembrane helix</keyword>
<protein>
    <submittedName>
        <fullName evidence="2">DUF624 domain-containing protein</fullName>
    </submittedName>
</protein>
<feature type="transmembrane region" description="Helical" evidence="1">
    <location>
        <begin position="106"/>
        <end position="131"/>
    </location>
</feature>
<gene>
    <name evidence="2" type="ORF">C4886_18060</name>
</gene>
<evidence type="ECO:0000313" key="3">
    <source>
        <dbReference type="Proteomes" id="UP000253208"/>
    </source>
</evidence>
<feature type="transmembrane region" description="Helical" evidence="1">
    <location>
        <begin position="175"/>
        <end position="198"/>
    </location>
</feature>
<feature type="transmembrane region" description="Helical" evidence="1">
    <location>
        <begin position="143"/>
        <end position="169"/>
    </location>
</feature>
<evidence type="ECO:0000313" key="2">
    <source>
        <dbReference type="EMBL" id="RCH41465.1"/>
    </source>
</evidence>
<feature type="transmembrane region" description="Helical" evidence="1">
    <location>
        <begin position="75"/>
        <end position="94"/>
    </location>
</feature>
<keyword evidence="1" id="KW-0472">Membrane</keyword>
<comment type="caution">
    <text evidence="2">The sequence shown here is derived from an EMBL/GenBank/DDBJ whole genome shotgun (WGS) entry which is preliminary data.</text>
</comment>